<dbReference type="EMBL" id="QZCG01000021">
    <property type="protein sequence ID" value="RJE82028.1"/>
    <property type="molecule type" value="Genomic_DNA"/>
</dbReference>
<comment type="caution">
    <text evidence="1">The sequence shown here is derived from an EMBL/GenBank/DDBJ whole genome shotgun (WGS) entry which is preliminary data.</text>
</comment>
<keyword evidence="2" id="KW-1185">Reference proteome</keyword>
<organism evidence="1 2">
    <name type="scientific">Paracoccus onubensis</name>
    <dbReference type="NCBI Taxonomy" id="1675788"/>
    <lineage>
        <taxon>Bacteria</taxon>
        <taxon>Pseudomonadati</taxon>
        <taxon>Pseudomonadota</taxon>
        <taxon>Alphaproteobacteria</taxon>
        <taxon>Rhodobacterales</taxon>
        <taxon>Paracoccaceae</taxon>
        <taxon>Paracoccus</taxon>
    </lineage>
</organism>
<sequence length="90" mass="9862">MRAKIGPRFEQWSGEVNEVLICQFHRCEFLDAAQSLVLIDRLDAGFANPGQLPATLARLVIACVVTVVCQPLSQIGGGMPRRKQPRSVAD</sequence>
<evidence type="ECO:0000313" key="1">
    <source>
        <dbReference type="EMBL" id="RJE82028.1"/>
    </source>
</evidence>
<gene>
    <name evidence="1" type="ORF">D3P04_21990</name>
</gene>
<dbReference type="Proteomes" id="UP000284202">
    <property type="component" value="Unassembled WGS sequence"/>
</dbReference>
<reference evidence="2" key="1">
    <citation type="submission" date="2018-09" db="EMBL/GenBank/DDBJ databases">
        <title>Acidovorax cavernicola nov. sp. isolated from Gruta de las Maravillas (Aracena, Spain).</title>
        <authorList>
            <person name="Jurado V."/>
            <person name="Gutierrez-Patricio S."/>
            <person name="Gonzalez-Pimentel J.L."/>
            <person name="Miller A.Z."/>
            <person name="Laiz L."/>
            <person name="Saiz-Jimenez C."/>
        </authorList>
    </citation>
    <scope>NUCLEOTIDE SEQUENCE [LARGE SCALE GENOMIC DNA]</scope>
    <source>
        <strain evidence="2">1011MAR3C25</strain>
    </source>
</reference>
<name>A0A418SM43_9RHOB</name>
<protein>
    <submittedName>
        <fullName evidence="1">Uncharacterized protein</fullName>
    </submittedName>
</protein>
<proteinExistence type="predicted"/>
<accession>A0A418SM43</accession>
<dbReference type="AlphaFoldDB" id="A0A418SM43"/>
<evidence type="ECO:0000313" key="2">
    <source>
        <dbReference type="Proteomes" id="UP000284202"/>
    </source>
</evidence>